<dbReference type="AlphaFoldDB" id="A0A482VKQ9"/>
<dbReference type="PANTHER" id="PTHR15422">
    <property type="entry name" value="OS05G0565100 PROTEIN"/>
    <property type="match status" value="1"/>
</dbReference>
<reference evidence="14 15" key="1">
    <citation type="submission" date="2017-03" db="EMBL/GenBank/DDBJ databases">
        <title>Genome of the blue death feigning beetle - Asbolus verrucosus.</title>
        <authorList>
            <person name="Rider S.D."/>
        </authorList>
    </citation>
    <scope>NUCLEOTIDE SEQUENCE [LARGE SCALE GENOMIC DNA]</scope>
    <source>
        <strain evidence="14">Butters</strain>
        <tissue evidence="14">Head and leg muscle</tissue>
    </source>
</reference>
<dbReference type="EMBL" id="QDEB01088295">
    <property type="protein sequence ID" value="RZC33491.1"/>
    <property type="molecule type" value="Genomic_DNA"/>
</dbReference>
<keyword evidence="4" id="KW-0349">Heme</keyword>
<proteinExistence type="predicted"/>
<dbReference type="EC" id="7.2.1.3" evidence="11"/>
<feature type="transmembrane region" description="Helical" evidence="12">
    <location>
        <begin position="61"/>
        <end position="82"/>
    </location>
</feature>
<organism evidence="14 15">
    <name type="scientific">Asbolus verrucosus</name>
    <name type="common">Desert ironclad beetle</name>
    <dbReference type="NCBI Taxonomy" id="1661398"/>
    <lineage>
        <taxon>Eukaryota</taxon>
        <taxon>Metazoa</taxon>
        <taxon>Ecdysozoa</taxon>
        <taxon>Arthropoda</taxon>
        <taxon>Hexapoda</taxon>
        <taxon>Insecta</taxon>
        <taxon>Pterygota</taxon>
        <taxon>Neoptera</taxon>
        <taxon>Endopterygota</taxon>
        <taxon>Coleoptera</taxon>
        <taxon>Polyphaga</taxon>
        <taxon>Cucujiformia</taxon>
        <taxon>Tenebrionidae</taxon>
        <taxon>Pimeliinae</taxon>
        <taxon>Asbolus</taxon>
    </lineage>
</organism>
<evidence type="ECO:0000256" key="4">
    <source>
        <dbReference type="ARBA" id="ARBA00022617"/>
    </source>
</evidence>
<comment type="cofactor">
    <cofactor evidence="1">
        <name>heme b</name>
        <dbReference type="ChEBI" id="CHEBI:60344"/>
    </cofactor>
</comment>
<dbReference type="Gene3D" id="1.20.120.1770">
    <property type="match status" value="1"/>
</dbReference>
<evidence type="ECO:0000256" key="6">
    <source>
        <dbReference type="ARBA" id="ARBA00022723"/>
    </source>
</evidence>
<evidence type="ECO:0000313" key="14">
    <source>
        <dbReference type="EMBL" id="RZC33491.1"/>
    </source>
</evidence>
<evidence type="ECO:0000256" key="10">
    <source>
        <dbReference type="ARBA" id="ARBA00023136"/>
    </source>
</evidence>
<dbReference type="Pfam" id="PF03188">
    <property type="entry name" value="Cytochrom_B561"/>
    <property type="match status" value="1"/>
</dbReference>
<keyword evidence="10 12" id="KW-0472">Membrane</keyword>
<evidence type="ECO:0000256" key="2">
    <source>
        <dbReference type="ARBA" id="ARBA00004141"/>
    </source>
</evidence>
<feature type="non-terminal residue" evidence="14">
    <location>
        <position position="111"/>
    </location>
</feature>
<dbReference type="OrthoDB" id="432881at2759"/>
<evidence type="ECO:0000256" key="5">
    <source>
        <dbReference type="ARBA" id="ARBA00022692"/>
    </source>
</evidence>
<dbReference type="GO" id="GO:0140575">
    <property type="term" value="F:transmembrane monodehydroascorbate reductase activity"/>
    <property type="evidence" value="ECO:0007669"/>
    <property type="project" value="InterPro"/>
</dbReference>
<evidence type="ECO:0000256" key="12">
    <source>
        <dbReference type="SAM" id="Phobius"/>
    </source>
</evidence>
<evidence type="ECO:0000256" key="1">
    <source>
        <dbReference type="ARBA" id="ARBA00001970"/>
    </source>
</evidence>
<keyword evidence="15" id="KW-1185">Reference proteome</keyword>
<name>A0A482VKQ9_ASBVE</name>
<evidence type="ECO:0000256" key="7">
    <source>
        <dbReference type="ARBA" id="ARBA00022982"/>
    </source>
</evidence>
<keyword evidence="8 12" id="KW-1133">Transmembrane helix</keyword>
<protein>
    <recommendedName>
        <fullName evidence="11">ascorbate ferrireductase (transmembrane)</fullName>
        <ecNumber evidence="11">7.2.1.3</ecNumber>
    </recommendedName>
</protein>
<comment type="caution">
    <text evidence="14">The sequence shown here is derived from an EMBL/GenBank/DDBJ whole genome shotgun (WGS) entry which is preliminary data.</text>
</comment>
<dbReference type="PROSITE" id="PS50939">
    <property type="entry name" value="CYTOCHROME_B561"/>
    <property type="match status" value="1"/>
</dbReference>
<keyword evidence="3" id="KW-0813">Transport</keyword>
<comment type="subcellular location">
    <subcellularLocation>
        <location evidence="2">Membrane</location>
        <topology evidence="2">Multi-pass membrane protein</topology>
    </subcellularLocation>
</comment>
<feature type="transmembrane region" description="Helical" evidence="12">
    <location>
        <begin position="24"/>
        <end position="49"/>
    </location>
</feature>
<keyword evidence="6" id="KW-0479">Metal-binding</keyword>
<keyword evidence="9" id="KW-0408">Iron</keyword>
<keyword evidence="7" id="KW-0249">Electron transport</keyword>
<accession>A0A482VKQ9</accession>
<dbReference type="SMART" id="SM00665">
    <property type="entry name" value="B561"/>
    <property type="match status" value="1"/>
</dbReference>
<sequence length="111" mass="12496">MSEALLLFAPDELWSVQLTRKQKYWIHASLISIGTILVTVGCIETFCFIKEGYHLYTVHGITGLIAMISFIVSLFLGLMANYSQKLSAYARPVMFKFTHNFIGLLGYIIGV</sequence>
<evidence type="ECO:0000256" key="3">
    <source>
        <dbReference type="ARBA" id="ARBA00022448"/>
    </source>
</evidence>
<dbReference type="PANTHER" id="PTHR15422:SF43">
    <property type="entry name" value="ASCORBATE FERRIREDUCTASE (TRANSMEMBRANE)"/>
    <property type="match status" value="1"/>
</dbReference>
<evidence type="ECO:0000259" key="13">
    <source>
        <dbReference type="PROSITE" id="PS50939"/>
    </source>
</evidence>
<evidence type="ECO:0000256" key="11">
    <source>
        <dbReference type="ARBA" id="ARBA00024225"/>
    </source>
</evidence>
<dbReference type="Proteomes" id="UP000292052">
    <property type="component" value="Unassembled WGS sequence"/>
</dbReference>
<evidence type="ECO:0000256" key="8">
    <source>
        <dbReference type="ARBA" id="ARBA00022989"/>
    </source>
</evidence>
<gene>
    <name evidence="14" type="ORF">BDFB_015089</name>
</gene>
<dbReference type="GO" id="GO:0016020">
    <property type="term" value="C:membrane"/>
    <property type="evidence" value="ECO:0007669"/>
    <property type="project" value="UniProtKB-SubCell"/>
</dbReference>
<feature type="transmembrane region" description="Helical" evidence="12">
    <location>
        <begin position="88"/>
        <end position="109"/>
    </location>
</feature>
<dbReference type="InterPro" id="IPR045150">
    <property type="entry name" value="CYB561D1/2"/>
</dbReference>
<evidence type="ECO:0000256" key="9">
    <source>
        <dbReference type="ARBA" id="ARBA00023004"/>
    </source>
</evidence>
<dbReference type="GO" id="GO:0140571">
    <property type="term" value="F:transmembrane ascorbate ferrireductase activity"/>
    <property type="evidence" value="ECO:0007669"/>
    <property type="project" value="UniProtKB-EC"/>
</dbReference>
<evidence type="ECO:0000313" key="15">
    <source>
        <dbReference type="Proteomes" id="UP000292052"/>
    </source>
</evidence>
<feature type="domain" description="Cytochrome b561" evidence="13">
    <location>
        <begin position="1"/>
        <end position="111"/>
    </location>
</feature>
<dbReference type="InterPro" id="IPR006593">
    <property type="entry name" value="Cyt_b561/ferric_Rdtase_TM"/>
</dbReference>
<dbReference type="GO" id="GO:0046872">
    <property type="term" value="F:metal ion binding"/>
    <property type="evidence" value="ECO:0007669"/>
    <property type="project" value="UniProtKB-KW"/>
</dbReference>
<keyword evidence="5 12" id="KW-0812">Transmembrane</keyword>